<dbReference type="Xenbase" id="XB-GENE-855741">
    <property type="gene designation" value="kremen2"/>
</dbReference>
<dbReference type="InterPro" id="IPR013806">
    <property type="entry name" value="Kringle-like"/>
</dbReference>
<dbReference type="Proteomes" id="UP000008143">
    <property type="component" value="Chromosome 9"/>
</dbReference>
<sequence length="257" mass="27910">MLWLFLLNLVLYVSSEVTHPELSECFTVNGRDYRGTVSHAGPEGTPCLYWNQTNQHMFNAQSDSDGELGLGNHNYCRNPDADVQPWCYVSENEDGIYWKYCDIPSCHMPGYLGCFLDFGTPPALSGASGTSSKLTVQACIRYCRTKGYQVWRPDTPVSVEIRPTWAACSPPAAPSATSTALGNPMKYVEAMGRLACTAHGSGLAKRTSLLAQVSSTPLTSLRNTVPASPACGMYSLRAVPPLSCSSTSSRFQTPRTS</sequence>
<evidence type="ECO:0000256" key="8">
    <source>
        <dbReference type="ARBA" id="ARBA00023157"/>
    </source>
</evidence>
<proteinExistence type="evidence at transcript level"/>
<reference evidence="16" key="3">
    <citation type="journal article" date="2007" name="Development">
        <title>Kremen is required for neural crest induction in Xenopus and promotes LRP6-mediated Wnt signaling.</title>
        <authorList>
            <person name="Hassler C."/>
            <person name="Cruciat C.M."/>
            <person name="Huang Y.L."/>
            <person name="Kuriyama S."/>
            <person name="Mayor R."/>
            <person name="Niehrs C."/>
        </authorList>
    </citation>
    <scope>NUCLEOTIDE SEQUENCE</scope>
</reference>
<dbReference type="RefSeq" id="NP_001072931.1">
    <property type="nucleotide sequence ID" value="NM_001079463.1"/>
</dbReference>
<evidence type="ECO:0000256" key="10">
    <source>
        <dbReference type="ARBA" id="ARBA00032328"/>
    </source>
</evidence>
<dbReference type="EMBL" id="BC124059">
    <property type="protein sequence ID" value="AAI24060.1"/>
    <property type="molecule type" value="mRNA"/>
</dbReference>
<comment type="subcellular location">
    <subcellularLocation>
        <location evidence="1">Membrane</location>
        <topology evidence="1">Single-pass type I membrane protein</topology>
    </subcellularLocation>
</comment>
<evidence type="ECO:0000256" key="9">
    <source>
        <dbReference type="ARBA" id="ARBA00023180"/>
    </source>
</evidence>
<reference evidence="16" key="4">
    <citation type="submission" date="2025-04" db="UniProtKB">
        <authorList>
            <consortium name="RefSeq"/>
        </authorList>
    </citation>
    <scope>IDENTIFICATION</scope>
</reference>
<keyword evidence="2 11" id="KW-0420">Kringle</keyword>
<keyword evidence="3" id="KW-0879">Wnt signaling pathway</keyword>
<dbReference type="PANTHER" id="PTHR24269">
    <property type="entry name" value="KREMEN PROTEIN"/>
    <property type="match status" value="1"/>
</dbReference>
<keyword evidence="4 14" id="KW-0812">Transmembrane</keyword>
<reference evidence="16" key="1">
    <citation type="journal article" date="2002" name="Dev. Dyn.">
        <title>Genetic and genomic tools for Xenopus research: The NIH Xenopus initiative.</title>
        <authorList>
            <person name="Klein S.L."/>
            <person name="Strausberg R.L."/>
            <person name="Wagner L."/>
            <person name="Pontius J."/>
            <person name="Clifton S.W."/>
            <person name="Richardson P."/>
        </authorList>
    </citation>
    <scope>NUCLEOTIDE SEQUENCE</scope>
</reference>
<dbReference type="Gene3D" id="2.40.20.10">
    <property type="entry name" value="Plasminogen Kringle 4"/>
    <property type="match status" value="1"/>
</dbReference>
<dbReference type="PANTHER" id="PTHR24269:SF15">
    <property type="entry name" value="KREMEN PROTEIN 2"/>
    <property type="match status" value="1"/>
</dbReference>
<organism evidence="14">
    <name type="scientific">Xenopus tropicalis</name>
    <name type="common">Western clawed frog</name>
    <name type="synonym">Silurana tropicalis</name>
    <dbReference type="NCBI Taxonomy" id="8364"/>
    <lineage>
        <taxon>Eukaryota</taxon>
        <taxon>Metazoa</taxon>
        <taxon>Chordata</taxon>
        <taxon>Craniata</taxon>
        <taxon>Vertebrata</taxon>
        <taxon>Euteleostomi</taxon>
        <taxon>Amphibia</taxon>
        <taxon>Batrachia</taxon>
        <taxon>Anura</taxon>
        <taxon>Pipoidea</taxon>
        <taxon>Pipidae</taxon>
        <taxon>Xenopodinae</taxon>
        <taxon>Xenopus</taxon>
        <taxon>Silurana</taxon>
    </lineage>
</organism>
<dbReference type="InterPro" id="IPR018056">
    <property type="entry name" value="Kringle_CS"/>
</dbReference>
<comment type="caution">
    <text evidence="11">Lacks conserved residue(s) required for the propagation of feature annotation.</text>
</comment>
<reference evidence="14" key="2">
    <citation type="submission" date="2006-09" db="EMBL/GenBank/DDBJ databases">
        <authorList>
            <consortium name="NIH - Xenopus Gene Collection (XGC) project"/>
        </authorList>
    </citation>
    <scope>NUCLEOTIDE SEQUENCE [LARGE SCALE MRNA]</scope>
    <source>
        <strain evidence="14">N6</strain>
        <tissue evidence="14">Skin</tissue>
    </source>
</reference>
<evidence type="ECO:0000313" key="17">
    <source>
        <dbReference type="Xenbase" id="XB-GENE-855741"/>
    </source>
</evidence>
<feature type="signal peptide" evidence="12">
    <location>
        <begin position="1"/>
        <end position="15"/>
    </location>
</feature>
<dbReference type="OrthoDB" id="431034at2759"/>
<evidence type="ECO:0000259" key="13">
    <source>
        <dbReference type="PROSITE" id="PS50070"/>
    </source>
</evidence>
<dbReference type="KEGG" id="xtr:780393"/>
<keyword evidence="5 12" id="KW-0732">Signal</keyword>
<evidence type="ECO:0000313" key="16">
    <source>
        <dbReference type="RefSeq" id="NP_001072931.1"/>
    </source>
</evidence>
<dbReference type="InterPro" id="IPR051836">
    <property type="entry name" value="Kremen_rcpt"/>
</dbReference>
<evidence type="ECO:0000256" key="6">
    <source>
        <dbReference type="ARBA" id="ARBA00022989"/>
    </source>
</evidence>
<keyword evidence="15" id="KW-1185">Reference proteome</keyword>
<evidence type="ECO:0000256" key="2">
    <source>
        <dbReference type="ARBA" id="ARBA00022572"/>
    </source>
</evidence>
<dbReference type="CTD" id="79412"/>
<evidence type="ECO:0000256" key="11">
    <source>
        <dbReference type="PROSITE-ProRule" id="PRU00121"/>
    </source>
</evidence>
<name>Q08CW3_XENTR</name>
<keyword evidence="9" id="KW-0325">Glycoprotein</keyword>
<dbReference type="DNASU" id="780393"/>
<dbReference type="GO" id="GO:0016020">
    <property type="term" value="C:membrane"/>
    <property type="evidence" value="ECO:0007669"/>
    <property type="project" value="UniProtKB-SubCell"/>
</dbReference>
<dbReference type="CDD" id="cd00108">
    <property type="entry name" value="KR"/>
    <property type="match status" value="1"/>
</dbReference>
<accession>Q08CW3</accession>
<dbReference type="FunFam" id="2.40.20.10:FF:000006">
    <property type="entry name" value="Kremen protein 2"/>
    <property type="match status" value="1"/>
</dbReference>
<dbReference type="AlphaFoldDB" id="Q08CW3"/>
<feature type="domain" description="Kringle" evidence="13">
    <location>
        <begin position="24"/>
        <end position="106"/>
    </location>
</feature>
<keyword evidence="8" id="KW-1015">Disulfide bond</keyword>
<evidence type="ECO:0000256" key="12">
    <source>
        <dbReference type="SAM" id="SignalP"/>
    </source>
</evidence>
<dbReference type="PROSITE" id="PS00021">
    <property type="entry name" value="KRINGLE_1"/>
    <property type="match status" value="1"/>
</dbReference>
<dbReference type="PROSITE" id="PS50070">
    <property type="entry name" value="KRINGLE_2"/>
    <property type="match status" value="1"/>
</dbReference>
<dbReference type="PRINTS" id="PR00018">
    <property type="entry name" value="KRINGLE"/>
</dbReference>
<dbReference type="InterPro" id="IPR038178">
    <property type="entry name" value="Kringle_sf"/>
</dbReference>
<evidence type="ECO:0000256" key="5">
    <source>
        <dbReference type="ARBA" id="ARBA00022729"/>
    </source>
</evidence>
<gene>
    <name evidence="14 16 17" type="primary">kremen2</name>
    <name evidence="16" type="synonym">krm2</name>
</gene>
<keyword evidence="6" id="KW-1133">Transmembrane helix</keyword>
<evidence type="ECO:0000256" key="4">
    <source>
        <dbReference type="ARBA" id="ARBA00022692"/>
    </source>
</evidence>
<evidence type="ECO:0000256" key="3">
    <source>
        <dbReference type="ARBA" id="ARBA00022687"/>
    </source>
</evidence>
<evidence type="ECO:0000313" key="14">
    <source>
        <dbReference type="EMBL" id="AAI24060.1"/>
    </source>
</evidence>
<protein>
    <recommendedName>
        <fullName evidence="10">Kringle-containing protein marking the eye and the nose</fullName>
    </recommendedName>
</protein>
<dbReference type="GeneID" id="780393"/>
<evidence type="ECO:0000256" key="7">
    <source>
        <dbReference type="ARBA" id="ARBA00023136"/>
    </source>
</evidence>
<keyword evidence="7" id="KW-0472">Membrane</keyword>
<evidence type="ECO:0000256" key="1">
    <source>
        <dbReference type="ARBA" id="ARBA00004479"/>
    </source>
</evidence>
<feature type="chain" id="PRO_5033206393" description="Kringle-containing protein marking the eye and the nose" evidence="12 16">
    <location>
        <begin position="16"/>
        <end position="257"/>
    </location>
</feature>
<dbReference type="SMART" id="SM00130">
    <property type="entry name" value="KR"/>
    <property type="match status" value="1"/>
</dbReference>
<dbReference type="AGR" id="Xenbase:XB-GENE-855741"/>
<dbReference type="InterPro" id="IPR000001">
    <property type="entry name" value="Kringle"/>
</dbReference>
<dbReference type="GO" id="GO:0016055">
    <property type="term" value="P:Wnt signaling pathway"/>
    <property type="evidence" value="ECO:0007669"/>
    <property type="project" value="UniProtKB-KW"/>
</dbReference>
<dbReference type="Pfam" id="PF00051">
    <property type="entry name" value="Kringle"/>
    <property type="match status" value="1"/>
</dbReference>
<evidence type="ECO:0000313" key="15">
    <source>
        <dbReference type="Proteomes" id="UP000008143"/>
    </source>
</evidence>
<dbReference type="SUPFAM" id="SSF57440">
    <property type="entry name" value="Kringle-like"/>
    <property type="match status" value="1"/>
</dbReference>